<reference evidence="1" key="2">
    <citation type="submission" date="2020-06" db="EMBL/GenBank/DDBJ databases">
        <title>Helianthus annuus Genome sequencing and assembly Release 2.</title>
        <authorList>
            <person name="Gouzy J."/>
            <person name="Langlade N."/>
            <person name="Munos S."/>
        </authorList>
    </citation>
    <scope>NUCLEOTIDE SEQUENCE</scope>
    <source>
        <tissue evidence="1">Leaves</tissue>
    </source>
</reference>
<dbReference type="Gramene" id="mRNA:HanXRQr2_Chr03g0122401">
    <property type="protein sequence ID" value="mRNA:HanXRQr2_Chr03g0122401"/>
    <property type="gene ID" value="HanXRQr2_Chr03g0122401"/>
</dbReference>
<evidence type="ECO:0000313" key="2">
    <source>
        <dbReference type="Proteomes" id="UP000215914"/>
    </source>
</evidence>
<evidence type="ECO:0000313" key="1">
    <source>
        <dbReference type="EMBL" id="KAF5815377.1"/>
    </source>
</evidence>
<dbReference type="AlphaFoldDB" id="A0A9K3NVY6"/>
<keyword evidence="2" id="KW-1185">Reference proteome</keyword>
<dbReference type="EMBL" id="MNCJ02000318">
    <property type="protein sequence ID" value="KAF5815377.1"/>
    <property type="molecule type" value="Genomic_DNA"/>
</dbReference>
<accession>A0A9K3NVY6</accession>
<proteinExistence type="predicted"/>
<gene>
    <name evidence="1" type="ORF">HanXRQr2_Chr03g0122401</name>
</gene>
<protein>
    <submittedName>
        <fullName evidence="1">Uncharacterized protein</fullName>
    </submittedName>
</protein>
<sequence length="74" mass="8662">MHAQFDFWSKGRNWLKEITGSSRTQAPLQKKAVYLVRIPAWKRNHSRWGQHWPIGPREIWARNKRSPSNGPVAG</sequence>
<name>A0A9K3NVY6_HELAN</name>
<reference evidence="1" key="1">
    <citation type="journal article" date="2017" name="Nature">
        <title>The sunflower genome provides insights into oil metabolism, flowering and Asterid evolution.</title>
        <authorList>
            <person name="Badouin H."/>
            <person name="Gouzy J."/>
            <person name="Grassa C.J."/>
            <person name="Murat F."/>
            <person name="Staton S.E."/>
            <person name="Cottret L."/>
            <person name="Lelandais-Briere C."/>
            <person name="Owens G.L."/>
            <person name="Carrere S."/>
            <person name="Mayjonade B."/>
            <person name="Legrand L."/>
            <person name="Gill N."/>
            <person name="Kane N.C."/>
            <person name="Bowers J.E."/>
            <person name="Hubner S."/>
            <person name="Bellec A."/>
            <person name="Berard A."/>
            <person name="Berges H."/>
            <person name="Blanchet N."/>
            <person name="Boniface M.C."/>
            <person name="Brunel D."/>
            <person name="Catrice O."/>
            <person name="Chaidir N."/>
            <person name="Claudel C."/>
            <person name="Donnadieu C."/>
            <person name="Faraut T."/>
            <person name="Fievet G."/>
            <person name="Helmstetter N."/>
            <person name="King M."/>
            <person name="Knapp S.J."/>
            <person name="Lai Z."/>
            <person name="Le Paslier M.C."/>
            <person name="Lippi Y."/>
            <person name="Lorenzon L."/>
            <person name="Mandel J.R."/>
            <person name="Marage G."/>
            <person name="Marchand G."/>
            <person name="Marquand E."/>
            <person name="Bret-Mestries E."/>
            <person name="Morien E."/>
            <person name="Nambeesan S."/>
            <person name="Nguyen T."/>
            <person name="Pegot-Espagnet P."/>
            <person name="Pouilly N."/>
            <person name="Raftis F."/>
            <person name="Sallet E."/>
            <person name="Schiex T."/>
            <person name="Thomas J."/>
            <person name="Vandecasteele C."/>
            <person name="Vares D."/>
            <person name="Vear F."/>
            <person name="Vautrin S."/>
            <person name="Crespi M."/>
            <person name="Mangin B."/>
            <person name="Burke J.M."/>
            <person name="Salse J."/>
            <person name="Munos S."/>
            <person name="Vincourt P."/>
            <person name="Rieseberg L.H."/>
            <person name="Langlade N.B."/>
        </authorList>
    </citation>
    <scope>NUCLEOTIDE SEQUENCE</scope>
    <source>
        <tissue evidence="1">Leaves</tissue>
    </source>
</reference>
<dbReference type="Proteomes" id="UP000215914">
    <property type="component" value="Unassembled WGS sequence"/>
</dbReference>
<comment type="caution">
    <text evidence="1">The sequence shown here is derived from an EMBL/GenBank/DDBJ whole genome shotgun (WGS) entry which is preliminary data.</text>
</comment>
<organism evidence="1 2">
    <name type="scientific">Helianthus annuus</name>
    <name type="common">Common sunflower</name>
    <dbReference type="NCBI Taxonomy" id="4232"/>
    <lineage>
        <taxon>Eukaryota</taxon>
        <taxon>Viridiplantae</taxon>
        <taxon>Streptophyta</taxon>
        <taxon>Embryophyta</taxon>
        <taxon>Tracheophyta</taxon>
        <taxon>Spermatophyta</taxon>
        <taxon>Magnoliopsida</taxon>
        <taxon>eudicotyledons</taxon>
        <taxon>Gunneridae</taxon>
        <taxon>Pentapetalae</taxon>
        <taxon>asterids</taxon>
        <taxon>campanulids</taxon>
        <taxon>Asterales</taxon>
        <taxon>Asteraceae</taxon>
        <taxon>Asteroideae</taxon>
        <taxon>Heliantheae alliance</taxon>
        <taxon>Heliantheae</taxon>
        <taxon>Helianthus</taxon>
    </lineage>
</organism>